<dbReference type="SUPFAM" id="SSF46689">
    <property type="entry name" value="Homeodomain-like"/>
    <property type="match status" value="1"/>
</dbReference>
<dbReference type="Pfam" id="PF14528">
    <property type="entry name" value="LAGLIDADG_3"/>
    <property type="match status" value="1"/>
</dbReference>
<dbReference type="Gene3D" id="3.10.28.10">
    <property type="entry name" value="Homing endonucleases"/>
    <property type="match status" value="1"/>
</dbReference>
<dbReference type="InterPro" id="IPR009057">
    <property type="entry name" value="Homeodomain-like_sf"/>
</dbReference>
<dbReference type="InterPro" id="IPR004860">
    <property type="entry name" value="LAGLIDADG_dom"/>
</dbReference>
<evidence type="ECO:0000259" key="1">
    <source>
        <dbReference type="PROSITE" id="PS50819"/>
    </source>
</evidence>
<keyword evidence="2" id="KW-0255">Endonuclease</keyword>
<dbReference type="PRINTS" id="PR00379">
    <property type="entry name" value="INTEIN"/>
</dbReference>
<sequence length="258" mass="29581">MFEDVGMHPPHIREHALRLRAQGVPFRQICSTLGLSRNTVGHWFYGDRARRRAELDAEPSRCPRCAKPPRPPDDQDSYAYLLGLYLGDGHLVTAARVPVLRVFCADAWPGLIKECELAMVAVIARNVQRVQKQGCVGVQSYSKHWPCLLPQHGPGHKHHRPIFLAAWQIPIIDRYPGQFLRGLFHSDGCRVTNRIRRGSKSYEYLRYNFSNESRDIMGLCQESLDRLGIGWRMCRPNMLSVARREAVARLDEFVGPKW</sequence>
<dbReference type="InterPro" id="IPR006142">
    <property type="entry name" value="INTEIN"/>
</dbReference>
<dbReference type="SUPFAM" id="SSF55608">
    <property type="entry name" value="Homing endonucleases"/>
    <property type="match status" value="1"/>
</dbReference>
<keyword evidence="3" id="KW-1185">Reference proteome</keyword>
<comment type="caution">
    <text evidence="2">The sequence shown here is derived from an EMBL/GenBank/DDBJ whole genome shotgun (WGS) entry which is preliminary data.</text>
</comment>
<proteinExistence type="predicted"/>
<accession>A0ABW2HJY3</accession>
<dbReference type="GO" id="GO:0004519">
    <property type="term" value="F:endonuclease activity"/>
    <property type="evidence" value="ECO:0007669"/>
    <property type="project" value="UniProtKB-KW"/>
</dbReference>
<name>A0ABW2HJY3_9ACTN</name>
<protein>
    <submittedName>
        <fullName evidence="2">LAGLIDADG family homing endonuclease</fullName>
    </submittedName>
</protein>
<gene>
    <name evidence="2" type="ORF">ACFQS1_04320</name>
</gene>
<keyword evidence="2" id="KW-0378">Hydrolase</keyword>
<dbReference type="InterPro" id="IPR004042">
    <property type="entry name" value="Intein_endonuc_central"/>
</dbReference>
<dbReference type="PROSITE" id="PS50819">
    <property type="entry name" value="INTEIN_ENDONUCLEASE"/>
    <property type="match status" value="1"/>
</dbReference>
<dbReference type="RefSeq" id="WP_378964726.1">
    <property type="nucleotide sequence ID" value="NZ_JBHTBJ010000002.1"/>
</dbReference>
<dbReference type="Proteomes" id="UP001596548">
    <property type="component" value="Unassembled WGS sequence"/>
</dbReference>
<dbReference type="Pfam" id="PF13384">
    <property type="entry name" value="HTH_23"/>
    <property type="match status" value="1"/>
</dbReference>
<reference evidence="3" key="1">
    <citation type="journal article" date="2019" name="Int. J. Syst. Evol. Microbiol.">
        <title>The Global Catalogue of Microorganisms (GCM) 10K type strain sequencing project: providing services to taxonomists for standard genome sequencing and annotation.</title>
        <authorList>
            <consortium name="The Broad Institute Genomics Platform"/>
            <consortium name="The Broad Institute Genome Sequencing Center for Infectious Disease"/>
            <person name="Wu L."/>
            <person name="Ma J."/>
        </authorList>
    </citation>
    <scope>NUCLEOTIDE SEQUENCE [LARGE SCALE GENOMIC DNA]</scope>
    <source>
        <strain evidence="3">XZYJT-10</strain>
    </source>
</reference>
<dbReference type="InterPro" id="IPR027434">
    <property type="entry name" value="Homing_endonucl"/>
</dbReference>
<evidence type="ECO:0000313" key="2">
    <source>
        <dbReference type="EMBL" id="MFC7273199.1"/>
    </source>
</evidence>
<keyword evidence="2" id="KW-0540">Nuclease</keyword>
<feature type="domain" description="DOD-type homing endonuclease" evidence="1">
    <location>
        <begin position="81"/>
        <end position="229"/>
    </location>
</feature>
<dbReference type="EMBL" id="JBHTBJ010000002">
    <property type="protein sequence ID" value="MFC7273199.1"/>
    <property type="molecule type" value="Genomic_DNA"/>
</dbReference>
<evidence type="ECO:0000313" key="3">
    <source>
        <dbReference type="Proteomes" id="UP001596548"/>
    </source>
</evidence>
<organism evidence="2 3">
    <name type="scientific">Paractinoplanes rhizophilus</name>
    <dbReference type="NCBI Taxonomy" id="1416877"/>
    <lineage>
        <taxon>Bacteria</taxon>
        <taxon>Bacillati</taxon>
        <taxon>Actinomycetota</taxon>
        <taxon>Actinomycetes</taxon>
        <taxon>Micromonosporales</taxon>
        <taxon>Micromonosporaceae</taxon>
        <taxon>Paractinoplanes</taxon>
    </lineage>
</organism>